<gene>
    <name evidence="2" type="ORF">GOQ27_15960</name>
</gene>
<evidence type="ECO:0000256" key="1">
    <source>
        <dbReference type="SAM" id="Phobius"/>
    </source>
</evidence>
<dbReference type="EMBL" id="WSFT01000053">
    <property type="protein sequence ID" value="MBS4539972.1"/>
    <property type="molecule type" value="Genomic_DNA"/>
</dbReference>
<feature type="transmembrane region" description="Helical" evidence="1">
    <location>
        <begin position="38"/>
        <end position="63"/>
    </location>
</feature>
<evidence type="ECO:0000313" key="2">
    <source>
        <dbReference type="EMBL" id="MBS4539972.1"/>
    </source>
</evidence>
<sequence>MLEIYLFLLSYIINLVLCDKILHLIYESQHIQINYLGLSIPNSMGLSISITQLILAPIVLIYYNDYNVFMIILIGELVAFMGIIDDFFGNSSKGFKGHVMELINGRLTSGILKIIIGSLSSLFTAYILYTNLYIFVLDSLIIVLSINTLNLFDMRPGRVMKIFYISLGIILIFTAYNRYDLLSIIIIGSSLAYFPIDIKGRAMLGDIGSNVLGYYLGVSIVTNDINKPIILLILLVINLISEKVSLSKIISNNKILNYFDYLGRKI</sequence>
<feature type="transmembrane region" description="Helical" evidence="1">
    <location>
        <begin position="69"/>
        <end position="89"/>
    </location>
</feature>
<dbReference type="RefSeq" id="WP_203367873.1">
    <property type="nucleotide sequence ID" value="NZ_WSFT01000053.1"/>
</dbReference>
<keyword evidence="1" id="KW-0472">Membrane</keyword>
<reference evidence="2" key="1">
    <citation type="submission" date="2019-12" db="EMBL/GenBank/DDBJ databases">
        <title>Clostridiaceae gen. nov. sp. nov., isolated from sediment in Xinjiang, China.</title>
        <authorList>
            <person name="Zhang R."/>
        </authorList>
    </citation>
    <scope>NUCLEOTIDE SEQUENCE</scope>
    <source>
        <strain evidence="2">D2Q-11</strain>
    </source>
</reference>
<feature type="transmembrane region" description="Helical" evidence="1">
    <location>
        <begin position="164"/>
        <end position="194"/>
    </location>
</feature>
<organism evidence="2 3">
    <name type="scientific">Anaeromonas frigoriresistens</name>
    <dbReference type="NCBI Taxonomy" id="2683708"/>
    <lineage>
        <taxon>Bacteria</taxon>
        <taxon>Bacillati</taxon>
        <taxon>Bacillota</taxon>
        <taxon>Tissierellia</taxon>
        <taxon>Tissierellales</taxon>
        <taxon>Thermohalobacteraceae</taxon>
        <taxon>Anaeromonas</taxon>
    </lineage>
</organism>
<feature type="transmembrane region" description="Helical" evidence="1">
    <location>
        <begin position="214"/>
        <end position="240"/>
    </location>
</feature>
<accession>A0A942V500</accession>
<proteinExistence type="predicted"/>
<evidence type="ECO:0000313" key="3">
    <source>
        <dbReference type="Proteomes" id="UP000724672"/>
    </source>
</evidence>
<protein>
    <recommendedName>
        <fullName evidence="4">UDP-N-acetylmuramyl pentapeptide phosphotransferase/UDP-N-acetylglucosamine-1-phosphate transferase</fullName>
    </recommendedName>
</protein>
<keyword evidence="3" id="KW-1185">Reference proteome</keyword>
<evidence type="ECO:0008006" key="4">
    <source>
        <dbReference type="Google" id="ProtNLM"/>
    </source>
</evidence>
<dbReference type="AlphaFoldDB" id="A0A942V500"/>
<name>A0A942V500_9FIRM</name>
<feature type="transmembrane region" description="Helical" evidence="1">
    <location>
        <begin position="6"/>
        <end position="26"/>
    </location>
</feature>
<keyword evidence="1" id="KW-1133">Transmembrane helix</keyword>
<dbReference type="Proteomes" id="UP000724672">
    <property type="component" value="Unassembled WGS sequence"/>
</dbReference>
<comment type="caution">
    <text evidence="2">The sequence shown here is derived from an EMBL/GenBank/DDBJ whole genome shotgun (WGS) entry which is preliminary data.</text>
</comment>
<keyword evidence="1" id="KW-0812">Transmembrane</keyword>